<dbReference type="RefSeq" id="WP_268040985.1">
    <property type="nucleotide sequence ID" value="NZ_JAPQER010000003.1"/>
</dbReference>
<reference evidence="1" key="1">
    <citation type="submission" date="2022-12" db="EMBL/GenBank/DDBJ databases">
        <authorList>
            <person name="Wang J."/>
        </authorList>
    </citation>
    <scope>NUCLEOTIDE SEQUENCE</scope>
    <source>
        <strain evidence="1">HY-45-18</strain>
    </source>
</reference>
<evidence type="ECO:0000313" key="2">
    <source>
        <dbReference type="Proteomes" id="UP001078443"/>
    </source>
</evidence>
<dbReference type="Proteomes" id="UP001078443">
    <property type="component" value="Unassembled WGS sequence"/>
</dbReference>
<sequence>MNKKEIVNFLQNNGLSQVEEISYKEDILVLKFFYEFDKDEIDAAKSYADDESDDVKRGEIWNDGFFIPYLSDISEDNVGEIIEEITEEFDLIAQYVLYNGDYEQEYNEFIGIFSKKDFEIEDILEKLNI</sequence>
<name>A0ABT4D0B8_9CLOT</name>
<dbReference type="EMBL" id="JAPQER010000003">
    <property type="protein sequence ID" value="MCY6484680.1"/>
    <property type="molecule type" value="Genomic_DNA"/>
</dbReference>
<comment type="caution">
    <text evidence="1">The sequence shown here is derived from an EMBL/GenBank/DDBJ whole genome shotgun (WGS) entry which is preliminary data.</text>
</comment>
<gene>
    <name evidence="1" type="ORF">OW763_10040</name>
</gene>
<proteinExistence type="predicted"/>
<organism evidence="1 2">
    <name type="scientific">Clostridium aestuarii</name>
    <dbReference type="NCBI Taxonomy" id="338193"/>
    <lineage>
        <taxon>Bacteria</taxon>
        <taxon>Bacillati</taxon>
        <taxon>Bacillota</taxon>
        <taxon>Clostridia</taxon>
        <taxon>Eubacteriales</taxon>
        <taxon>Clostridiaceae</taxon>
        <taxon>Clostridium</taxon>
    </lineage>
</organism>
<accession>A0ABT4D0B8</accession>
<evidence type="ECO:0000313" key="1">
    <source>
        <dbReference type="EMBL" id="MCY6484680.1"/>
    </source>
</evidence>
<keyword evidence="2" id="KW-1185">Reference proteome</keyword>
<protein>
    <submittedName>
        <fullName evidence="1">Uncharacterized protein</fullName>
    </submittedName>
</protein>